<proteinExistence type="predicted"/>
<gene>
    <name evidence="1" type="ordered locus">Calni_0124</name>
</gene>
<dbReference type="RefSeq" id="WP_013450255.1">
    <property type="nucleotide sequence ID" value="NC_014758.1"/>
</dbReference>
<reference evidence="1 2" key="2">
    <citation type="journal article" date="2011" name="Stand. Genomic Sci.">
        <title>Complete genome sequence of Calditerrivibrio nitroreducens type strain (Yu37-1).</title>
        <authorList>
            <person name="Pitluck S."/>
            <person name="Sikorski J."/>
            <person name="Zeytun A."/>
            <person name="Lapidus A."/>
            <person name="Nolan M."/>
            <person name="Lucas S."/>
            <person name="Hammon N."/>
            <person name="Deshpande S."/>
            <person name="Cheng J.F."/>
            <person name="Tapia R."/>
            <person name="Han C."/>
            <person name="Goodwin L."/>
            <person name="Liolios K."/>
            <person name="Pagani I."/>
            <person name="Ivanova N."/>
            <person name="Mavromatis K."/>
            <person name="Pati A."/>
            <person name="Chen A."/>
            <person name="Palaniappan K."/>
            <person name="Hauser L."/>
            <person name="Chang Y.J."/>
            <person name="Jeffries C.D."/>
            <person name="Detter J.C."/>
            <person name="Brambilla E."/>
            <person name="Djao O.D."/>
            <person name="Rohde M."/>
            <person name="Spring S."/>
            <person name="Goker M."/>
            <person name="Woyke T."/>
            <person name="Bristow J."/>
            <person name="Eisen J.A."/>
            <person name="Markowitz V."/>
            <person name="Hugenholtz P."/>
            <person name="Kyrpides N.C."/>
            <person name="Klenk H.P."/>
            <person name="Land M."/>
        </authorList>
    </citation>
    <scope>NUCLEOTIDE SEQUENCE [LARGE SCALE GENOMIC DNA]</scope>
    <source>
        <strain evidence="2">DSM 19672 / NBRC 101217 / Yu37-1</strain>
    </source>
</reference>
<dbReference type="HOGENOM" id="CLU_1037000_0_0_0"/>
<sequence length="268" mass="30781" precursor="true">MKRGVFAIFFTLFFTIFAYGSTITIGSLPNPNVVVAFVMKDKNFAEIQFVPVMGDVSTMVGLMKSRKVDAVFVNYEAAQKLAKDFNWVYAGSSISRAVHIITTEPIKDKSDLERFNIVGSFRGGSPDILFKKLNIKKEPLFTDLNIAVQLFLKGEYNAIFLPEPHVSNVILKMKKLNKNYYVYDILSLYPTPYRYPINALLAKDVETQRKLVEATKKAVEFIENNPDEATKIFNSNFKNYFNMEFPSAALEEAIKNKRLKFEYFEYKE</sequence>
<keyword evidence="2" id="KW-1185">Reference proteome</keyword>
<dbReference type="OrthoDB" id="506341at2"/>
<evidence type="ECO:0000313" key="2">
    <source>
        <dbReference type="Proteomes" id="UP000007039"/>
    </source>
</evidence>
<dbReference type="STRING" id="768670.Calni_0124"/>
<reference key="1">
    <citation type="submission" date="2010-11" db="EMBL/GenBank/DDBJ databases">
        <title>The complete genome of chromosome of Calditerrivibrio nitroreducens DSM 19672.</title>
        <authorList>
            <consortium name="US DOE Joint Genome Institute (JGI-PGF)"/>
            <person name="Lucas S."/>
            <person name="Copeland A."/>
            <person name="Lapidus A."/>
            <person name="Bruce D."/>
            <person name="Goodwin L."/>
            <person name="Pitluck S."/>
            <person name="Kyrpides N."/>
            <person name="Mavromatis K."/>
            <person name="Ivanova N."/>
            <person name="Mikhailova N."/>
            <person name="Zeytun A."/>
            <person name="Brettin T."/>
            <person name="Detter J.C."/>
            <person name="Tapia R."/>
            <person name="Han C."/>
            <person name="Land M."/>
            <person name="Hauser L."/>
            <person name="Markowitz V."/>
            <person name="Cheng J.-F."/>
            <person name="Hugenholtz P."/>
            <person name="Woyke T."/>
            <person name="Wu D."/>
            <person name="Spring S."/>
            <person name="Schroeder M."/>
            <person name="Brambilla E."/>
            <person name="Klenk H.-P."/>
            <person name="Eisen J.A."/>
        </authorList>
    </citation>
    <scope>NUCLEOTIDE SEQUENCE [LARGE SCALE GENOMIC DNA]</scope>
    <source>
        <strain>DSM 19672</strain>
    </source>
</reference>
<name>E4TIT3_CALNY</name>
<dbReference type="SUPFAM" id="SSF53850">
    <property type="entry name" value="Periplasmic binding protein-like II"/>
    <property type="match status" value="1"/>
</dbReference>
<dbReference type="EMBL" id="CP002347">
    <property type="protein sequence ID" value="ADR18038.1"/>
    <property type="molecule type" value="Genomic_DNA"/>
</dbReference>
<dbReference type="Proteomes" id="UP000007039">
    <property type="component" value="Chromosome"/>
</dbReference>
<evidence type="ECO:0008006" key="3">
    <source>
        <dbReference type="Google" id="ProtNLM"/>
    </source>
</evidence>
<dbReference type="eggNOG" id="COG0715">
    <property type="taxonomic scope" value="Bacteria"/>
</dbReference>
<dbReference type="AlphaFoldDB" id="E4TIT3"/>
<evidence type="ECO:0000313" key="1">
    <source>
        <dbReference type="EMBL" id="ADR18038.1"/>
    </source>
</evidence>
<protein>
    <recommendedName>
        <fullName evidence="3">Solute-binding protein family 3/N-terminal domain-containing protein</fullName>
    </recommendedName>
</protein>
<accession>E4TIT3</accession>
<dbReference type="KEGG" id="cni:Calni_0124"/>
<organism evidence="1 2">
    <name type="scientific">Calditerrivibrio nitroreducens (strain DSM 19672 / NBRC 101217 / Yu37-1)</name>
    <dbReference type="NCBI Taxonomy" id="768670"/>
    <lineage>
        <taxon>Bacteria</taxon>
        <taxon>Pseudomonadati</taxon>
        <taxon>Deferribacterota</taxon>
        <taxon>Deferribacteres</taxon>
        <taxon>Deferribacterales</taxon>
        <taxon>Calditerrivibrionaceae</taxon>
    </lineage>
</organism>
<dbReference type="Gene3D" id="3.40.190.10">
    <property type="entry name" value="Periplasmic binding protein-like II"/>
    <property type="match status" value="1"/>
</dbReference>